<evidence type="ECO:0008006" key="3">
    <source>
        <dbReference type="Google" id="ProtNLM"/>
    </source>
</evidence>
<dbReference type="Gene3D" id="3.90.70.10">
    <property type="entry name" value="Cysteine proteinases"/>
    <property type="match status" value="1"/>
</dbReference>
<gene>
    <name evidence="1" type="ORF">K6Y31_20155</name>
</gene>
<accession>A0ABS8WDH1</accession>
<evidence type="ECO:0000313" key="2">
    <source>
        <dbReference type="Proteomes" id="UP001201273"/>
    </source>
</evidence>
<evidence type="ECO:0000313" key="1">
    <source>
        <dbReference type="EMBL" id="MCE2597091.1"/>
    </source>
</evidence>
<keyword evidence="2" id="KW-1185">Reference proteome</keyword>
<dbReference type="RefSeq" id="WP_233054835.1">
    <property type="nucleotide sequence ID" value="NZ_JAIMJA010000033.1"/>
</dbReference>
<name>A0ABS8WDH1_9GAMM</name>
<dbReference type="EMBL" id="JAIMJA010000033">
    <property type="protein sequence ID" value="MCE2597091.1"/>
    <property type="molecule type" value="Genomic_DNA"/>
</dbReference>
<comment type="caution">
    <text evidence="1">The sequence shown here is derived from an EMBL/GenBank/DDBJ whole genome shotgun (WGS) entry which is preliminary data.</text>
</comment>
<sequence length="618" mass="64557">MSAGVAVSAAAVGGAVGSAASQLVGKGLGVVDDFSWQQVALGGLGAGVTAGLGAAAGVGGVFKAGQDASYNTMRLMGNGMVRSAANYATNYMGSKALGMDASFSWTNLAASVGGSAFSTGLAQNLPTAFQGVVGDTLTGFAGAAASSALRGESFGDNAGAFMVDAFGNAVGNMISRQMSLPTVNPNITAKKLAGEAGIEFGHNVSTVGGVGPNATEEELMAYIAAVRKNADILDLKEGSIFDPAMLARVRSSNVHEQFWPGPSVPIIDDPDLVKSLKLRETGGNSQESSYIYMVNDNQNVADAMAAFVLQMGEYDDLGVSQGLQLILSGEKYVDISGVVNNSIAAVANDYAATFGYNFYEMAKKEGNGFSLSKGAYNIADGVLSTWYSAFDAKLPTFMQGQALGEVAMSVFGAAGGVNNFLTKRLNIAGKASARTIFDGYDPSTKFYPQYKNRSDAYTTRRNLNQLGNMIYPRASCATTCGSMVADTLDISVSADKLSSALRSKFKSDGSGLQLADVAIALRQHDISARPIAAPGRVKMHQLERAISEGHPAIVGLDIGVRANGTKVGHAVVLDQIIRPAGQSRLFKVRDPAFGKSYVYTEENFKFLWGNRGLTTKPR</sequence>
<reference evidence="1 2" key="1">
    <citation type="journal article" date="2022" name="Environ. Microbiol. Rep.">
        <title>Eco-phylogenetic analyses reveal divergent evolution of vitamin B12 metabolism in the marine bacterial family 'Psychromonadaceae'.</title>
        <authorList>
            <person name="Jin X."/>
            <person name="Yang Y."/>
            <person name="Cao H."/>
            <person name="Gao B."/>
            <person name="Zhao Z."/>
        </authorList>
    </citation>
    <scope>NUCLEOTIDE SEQUENCE [LARGE SCALE GENOMIC DNA]</scope>
    <source>
        <strain evidence="1 2">MKS20</strain>
    </source>
</reference>
<dbReference type="Proteomes" id="UP001201273">
    <property type="component" value="Unassembled WGS sequence"/>
</dbReference>
<proteinExistence type="predicted"/>
<organism evidence="1 2">
    <name type="scientific">Motilimonas cestriensis</name>
    <dbReference type="NCBI Taxonomy" id="2742685"/>
    <lineage>
        <taxon>Bacteria</taxon>
        <taxon>Pseudomonadati</taxon>
        <taxon>Pseudomonadota</taxon>
        <taxon>Gammaproteobacteria</taxon>
        <taxon>Alteromonadales</taxon>
        <taxon>Alteromonadales genera incertae sedis</taxon>
        <taxon>Motilimonas</taxon>
    </lineage>
</organism>
<protein>
    <recommendedName>
        <fullName evidence="3">Peptidase C39 domain-containing protein</fullName>
    </recommendedName>
</protein>